<dbReference type="STRING" id="243090.RB6766"/>
<dbReference type="EMBL" id="BX294144">
    <property type="protein sequence ID" value="CAD74994.1"/>
    <property type="molecule type" value="Genomic_DNA"/>
</dbReference>
<dbReference type="HOGENOM" id="CLU_3029380_0_0_0"/>
<dbReference type="Proteomes" id="UP000001025">
    <property type="component" value="Chromosome"/>
</dbReference>
<reference evidence="1 2" key="1">
    <citation type="journal article" date="2003" name="Proc. Natl. Acad. Sci. U.S.A.">
        <title>Complete genome sequence of the marine planctomycete Pirellula sp. strain 1.</title>
        <authorList>
            <person name="Gloeckner F.O."/>
            <person name="Kube M."/>
            <person name="Bauer M."/>
            <person name="Teeling H."/>
            <person name="Lombardot T."/>
            <person name="Ludwig W."/>
            <person name="Gade D."/>
            <person name="Beck A."/>
            <person name="Borzym K."/>
            <person name="Heitmann K."/>
            <person name="Rabus R."/>
            <person name="Schlesner H."/>
            <person name="Amann R."/>
            <person name="Reinhardt R."/>
        </authorList>
    </citation>
    <scope>NUCLEOTIDE SEQUENCE [LARGE SCALE GENOMIC DNA]</scope>
    <source>
        <strain evidence="2">DSM 10527 / NCIMB 13988 / SH1</strain>
    </source>
</reference>
<dbReference type="InParanoid" id="Q7UPR7"/>
<dbReference type="KEGG" id="rba:RB6766"/>
<sequence length="55" mass="6151">MIAFAKEITRLLISLASVSSHLAPLPNRNLGRATAIYEVERRRLGVREGKGRTNF</sequence>
<dbReference type="EnsemblBacteria" id="CAD74994">
    <property type="protein sequence ID" value="CAD74994"/>
    <property type="gene ID" value="RB6766"/>
</dbReference>
<evidence type="ECO:0000313" key="1">
    <source>
        <dbReference type="EMBL" id="CAD74994.1"/>
    </source>
</evidence>
<organism evidence="1 2">
    <name type="scientific">Rhodopirellula baltica (strain DSM 10527 / NCIMB 13988 / SH1)</name>
    <dbReference type="NCBI Taxonomy" id="243090"/>
    <lineage>
        <taxon>Bacteria</taxon>
        <taxon>Pseudomonadati</taxon>
        <taxon>Planctomycetota</taxon>
        <taxon>Planctomycetia</taxon>
        <taxon>Pirellulales</taxon>
        <taxon>Pirellulaceae</taxon>
        <taxon>Rhodopirellula</taxon>
    </lineage>
</organism>
<accession>Q7UPR7</accession>
<keyword evidence="2" id="KW-1185">Reference proteome</keyword>
<gene>
    <name evidence="1" type="ordered locus">RB6766</name>
</gene>
<dbReference type="AlphaFoldDB" id="Q7UPR7"/>
<protein>
    <submittedName>
        <fullName evidence="1">Uncharacterized protein</fullName>
    </submittedName>
</protein>
<proteinExistence type="predicted"/>
<name>Q7UPR7_RHOBA</name>
<evidence type="ECO:0000313" key="2">
    <source>
        <dbReference type="Proteomes" id="UP000001025"/>
    </source>
</evidence>